<reference evidence="2 3" key="1">
    <citation type="submission" date="2015-07" db="EMBL/GenBank/DDBJ databases">
        <title>The genome of Melipona quadrifasciata.</title>
        <authorList>
            <person name="Pan H."/>
            <person name="Kapheim K."/>
        </authorList>
    </citation>
    <scope>NUCLEOTIDE SEQUENCE [LARGE SCALE GENOMIC DNA]</scope>
    <source>
        <strain evidence="2">0111107301</strain>
        <tissue evidence="2">Whole body</tissue>
    </source>
</reference>
<name>A0A0M8ZPB7_9HYME</name>
<sequence>MVKTYFQNNFLKISGHIFLGSFWFIILRLCDSGQREGVFCFNLPGRVSRERKYPVKMLHEFIHVQDLVIDYCSTPPELGLNSTGITEEKEKEKEREFEKTKKELQRGQTSQSEKKSRKWKFGVCKVDSQFYKLEEIEEKDASDSKRNFRGIEEAGSKRRNLKLGERKKHRYEIEFRERKAESKRERPTIPRIRVSNTRLAQAASGCAPSVDVLPIFDVKQQSVRNPARNGSLRTGNFLCNLAQLRLTRL</sequence>
<dbReference type="AlphaFoldDB" id="A0A0M8ZPB7"/>
<evidence type="ECO:0000256" key="1">
    <source>
        <dbReference type="SAM" id="MobiDB-lite"/>
    </source>
</evidence>
<dbReference type="EMBL" id="KQ435934">
    <property type="protein sequence ID" value="KOX68360.1"/>
    <property type="molecule type" value="Genomic_DNA"/>
</dbReference>
<evidence type="ECO:0000313" key="2">
    <source>
        <dbReference type="EMBL" id="KOX68360.1"/>
    </source>
</evidence>
<feature type="region of interest" description="Disordered" evidence="1">
    <location>
        <begin position="82"/>
        <end position="111"/>
    </location>
</feature>
<keyword evidence="3" id="KW-1185">Reference proteome</keyword>
<accession>A0A0M8ZPB7</accession>
<proteinExistence type="predicted"/>
<gene>
    <name evidence="2" type="ORF">WN51_07124</name>
</gene>
<protein>
    <submittedName>
        <fullName evidence="2">Uncharacterized protein</fullName>
    </submittedName>
</protein>
<dbReference type="OrthoDB" id="6354602at2759"/>
<feature type="compositionally biased region" description="Basic and acidic residues" evidence="1">
    <location>
        <begin position="86"/>
        <end position="105"/>
    </location>
</feature>
<evidence type="ECO:0000313" key="3">
    <source>
        <dbReference type="Proteomes" id="UP000053105"/>
    </source>
</evidence>
<organism evidence="2 3">
    <name type="scientific">Melipona quadrifasciata</name>
    <dbReference type="NCBI Taxonomy" id="166423"/>
    <lineage>
        <taxon>Eukaryota</taxon>
        <taxon>Metazoa</taxon>
        <taxon>Ecdysozoa</taxon>
        <taxon>Arthropoda</taxon>
        <taxon>Hexapoda</taxon>
        <taxon>Insecta</taxon>
        <taxon>Pterygota</taxon>
        <taxon>Neoptera</taxon>
        <taxon>Endopterygota</taxon>
        <taxon>Hymenoptera</taxon>
        <taxon>Apocrita</taxon>
        <taxon>Aculeata</taxon>
        <taxon>Apoidea</taxon>
        <taxon>Anthophila</taxon>
        <taxon>Apidae</taxon>
        <taxon>Melipona</taxon>
    </lineage>
</organism>
<dbReference type="Proteomes" id="UP000053105">
    <property type="component" value="Unassembled WGS sequence"/>
</dbReference>